<dbReference type="Pfam" id="PF16487">
    <property type="entry name" value="ArgoMid"/>
    <property type="match status" value="1"/>
</dbReference>
<dbReference type="PANTHER" id="PTHR22891">
    <property type="entry name" value="EUKARYOTIC TRANSLATION INITIATION FACTOR 2C"/>
    <property type="match status" value="1"/>
</dbReference>
<dbReference type="CDD" id="cd02846">
    <property type="entry name" value="PAZ_argonaute_like"/>
    <property type="match status" value="1"/>
</dbReference>
<organism evidence="6 7">
    <name type="scientific">Urochloa decumbens</name>
    <dbReference type="NCBI Taxonomy" id="240449"/>
    <lineage>
        <taxon>Eukaryota</taxon>
        <taxon>Viridiplantae</taxon>
        <taxon>Streptophyta</taxon>
        <taxon>Embryophyta</taxon>
        <taxon>Tracheophyta</taxon>
        <taxon>Spermatophyta</taxon>
        <taxon>Magnoliopsida</taxon>
        <taxon>Liliopsida</taxon>
        <taxon>Poales</taxon>
        <taxon>Poaceae</taxon>
        <taxon>PACMAD clade</taxon>
        <taxon>Panicoideae</taxon>
        <taxon>Panicodae</taxon>
        <taxon>Paniceae</taxon>
        <taxon>Melinidinae</taxon>
        <taxon>Urochloa</taxon>
    </lineage>
</organism>
<feature type="domain" description="Piwi" evidence="5">
    <location>
        <begin position="618"/>
        <end position="924"/>
    </location>
</feature>
<evidence type="ECO:0000313" key="6">
    <source>
        <dbReference type="EMBL" id="CAL5082893.1"/>
    </source>
</evidence>
<dbReference type="GO" id="GO:0031047">
    <property type="term" value="P:regulatory ncRNA-mediated gene silencing"/>
    <property type="evidence" value="ECO:0007669"/>
    <property type="project" value="UniProtKB-KW"/>
</dbReference>
<dbReference type="InterPro" id="IPR036397">
    <property type="entry name" value="RNaseH_sf"/>
</dbReference>
<dbReference type="CDD" id="cd04657">
    <property type="entry name" value="Piwi_ago-like"/>
    <property type="match status" value="1"/>
</dbReference>
<dbReference type="InterPro" id="IPR012337">
    <property type="entry name" value="RNaseH-like_sf"/>
</dbReference>
<dbReference type="Pfam" id="PF02170">
    <property type="entry name" value="PAZ"/>
    <property type="match status" value="1"/>
</dbReference>
<dbReference type="InterPro" id="IPR032473">
    <property type="entry name" value="Argonaute_Mid_dom"/>
</dbReference>
<dbReference type="AlphaFoldDB" id="A0ABC9FXC6"/>
<name>A0ABC9FXC6_9POAL</name>
<evidence type="ECO:0000313" key="7">
    <source>
        <dbReference type="Proteomes" id="UP001497457"/>
    </source>
</evidence>
<feature type="region of interest" description="Disordered" evidence="3">
    <location>
        <begin position="1"/>
        <end position="99"/>
    </location>
</feature>
<dbReference type="InterPro" id="IPR036085">
    <property type="entry name" value="PAZ_dom_sf"/>
</dbReference>
<evidence type="ECO:0000256" key="1">
    <source>
        <dbReference type="ARBA" id="ARBA00008201"/>
    </source>
</evidence>
<dbReference type="Gene3D" id="2.170.260.10">
    <property type="entry name" value="paz domain"/>
    <property type="match status" value="1"/>
</dbReference>
<dbReference type="SUPFAM" id="SSF53098">
    <property type="entry name" value="Ribonuclease H-like"/>
    <property type="match status" value="1"/>
</dbReference>
<feature type="compositionally biased region" description="Basic and acidic residues" evidence="3">
    <location>
        <begin position="24"/>
        <end position="38"/>
    </location>
</feature>
<dbReference type="PROSITE" id="PS50821">
    <property type="entry name" value="PAZ"/>
    <property type="match status" value="1"/>
</dbReference>
<keyword evidence="7" id="KW-1185">Reference proteome</keyword>
<dbReference type="Gene3D" id="3.40.50.2300">
    <property type="match status" value="1"/>
</dbReference>
<dbReference type="Pfam" id="PF16488">
    <property type="entry name" value="ArgoL2"/>
    <property type="match status" value="1"/>
</dbReference>
<dbReference type="InterPro" id="IPR014811">
    <property type="entry name" value="ArgoL1"/>
</dbReference>
<reference evidence="7" key="1">
    <citation type="submission" date="2024-06" db="EMBL/GenBank/DDBJ databases">
        <authorList>
            <person name="Ryan C."/>
        </authorList>
    </citation>
    <scope>NUCLEOTIDE SEQUENCE [LARGE SCALE GENOMIC DNA]</scope>
</reference>
<evidence type="ECO:0000256" key="2">
    <source>
        <dbReference type="ARBA" id="ARBA00023158"/>
    </source>
</evidence>
<dbReference type="EMBL" id="OZ075117">
    <property type="protein sequence ID" value="CAL5082893.1"/>
    <property type="molecule type" value="Genomic_DNA"/>
</dbReference>
<dbReference type="FunFam" id="3.40.50.2300:FF:000110">
    <property type="entry name" value="Argonaute 10"/>
    <property type="match status" value="1"/>
</dbReference>
<feature type="domain" description="PAZ" evidence="4">
    <location>
        <begin position="333"/>
        <end position="445"/>
    </location>
</feature>
<dbReference type="InterPro" id="IPR003100">
    <property type="entry name" value="PAZ_dom"/>
</dbReference>
<evidence type="ECO:0000259" key="4">
    <source>
        <dbReference type="PROSITE" id="PS50821"/>
    </source>
</evidence>
<evidence type="ECO:0000256" key="3">
    <source>
        <dbReference type="SAM" id="MobiDB-lite"/>
    </source>
</evidence>
<protein>
    <submittedName>
        <fullName evidence="6">Uncharacterized protein</fullName>
    </submittedName>
</protein>
<comment type="similarity">
    <text evidence="1">Belongs to the argonaute family. Ago subfamily.</text>
</comment>
<dbReference type="SMART" id="SM01163">
    <property type="entry name" value="DUF1785"/>
    <property type="match status" value="1"/>
</dbReference>
<dbReference type="Pfam" id="PF16486">
    <property type="entry name" value="ArgoN"/>
    <property type="match status" value="1"/>
</dbReference>
<reference evidence="6 7" key="2">
    <citation type="submission" date="2024-10" db="EMBL/GenBank/DDBJ databases">
        <authorList>
            <person name="Ryan C."/>
        </authorList>
    </citation>
    <scope>NUCLEOTIDE SEQUENCE [LARGE SCALE GENOMIC DNA]</scope>
</reference>
<dbReference type="SMART" id="SM00949">
    <property type="entry name" value="PAZ"/>
    <property type="match status" value="1"/>
</dbReference>
<gene>
    <name evidence="6" type="ORF">URODEC1_LOCUS109593</name>
</gene>
<dbReference type="Gene3D" id="3.30.420.10">
    <property type="entry name" value="Ribonuclease H-like superfamily/Ribonuclease H"/>
    <property type="match status" value="1"/>
</dbReference>
<dbReference type="SUPFAM" id="SSF101690">
    <property type="entry name" value="PAZ domain"/>
    <property type="match status" value="1"/>
</dbReference>
<dbReference type="PROSITE" id="PS50822">
    <property type="entry name" value="PIWI"/>
    <property type="match status" value="1"/>
</dbReference>
<sequence>MAGGRRRGGRGRRRGKANPNGAEVENRNGNHHDDDDRGYGLPGEGVGGDNEVRRDGGNINRHDGGGVGADYLGDDPGRAGPSKPADLRQAEPPPAASDEPEAAALLLEEFEALGIHARRADPVLPPRPGYGAAGTPCVVKANLFLARLVDEGLHHYDVTISPEPTPKGGYREVMSKLVSENQHTELGGRFPAYDGHDSLFAAGPLPFDSKEFEVTLSASVDKRRMRNREYKVVIKHAAAISLTQLRMLLAGYPTDIPAQALQVLDIVMSDVIFNERNDTESGRSFLSQKLGWDKDGTLGAEAWKGLYQSIRPMQNGLSVLIDVSSTVFIQPLLLIEFVQKTLKIDVLNRKLSKPEYARLLKAVRGLRIEVTHRGDERRKHRVAGLSVKPTKELSFKSPDGATMTVIGYFKETYNVDLKFNFLPCLNVGSEQKLVYLPIEVCKILPKQRYQKKLDGSQVSALRNSTCQFQSEPKQSSRQVVERKQYNSTKRAHELGIDVDDNLTTVNARVLPPPNLQYHDSGSQKTWPPMNGYWNMKDKKVVNGAKINNWACVNFCEDLSKNDVEQFCFKLAEMSRIIGVDLADLKLPVFTARSGQVEDDIRTCYQKAQSKLRDQKIDLLLAILPDKNGRLYGDVKRICETDIGLLSQCCLRSNVFTKSNKILANIAIKINAKAGGRNSVFDDAQKSLPVVSNKPTIIFGAHVTHSSAVDDSAPSVVSVVASQDWYEVAKYNGVVRVRDQREEIISGLEDIVKELLHAFENKSNTKPQQLIFYRDGISESQIKEVVKKEIPEIEKAWKALYDNENPQITFIVVQKRHSLSLFPIDNKYKHHVAKKNVEPGTVVDSEICHPSEFDFFLCSHAETKGSSHPVQYLVLRDDNIFTADELQTLTNNLCYTYASCTQSVSIAPPAYYAHKLAQRAHLYLAQGSSAAMEASSSSSATAPAGGPKQLPEIKNELKRSMFYC</sequence>
<dbReference type="InterPro" id="IPR032472">
    <property type="entry name" value="ArgoL2"/>
</dbReference>
<dbReference type="Proteomes" id="UP001497457">
    <property type="component" value="Chromosome 7b"/>
</dbReference>
<dbReference type="InterPro" id="IPR003165">
    <property type="entry name" value="Piwi"/>
</dbReference>
<keyword evidence="2" id="KW-0943">RNA-mediated gene silencing</keyword>
<feature type="compositionally biased region" description="Basic residues" evidence="3">
    <location>
        <begin position="1"/>
        <end position="16"/>
    </location>
</feature>
<dbReference type="Pfam" id="PF08699">
    <property type="entry name" value="ArgoL1"/>
    <property type="match status" value="1"/>
</dbReference>
<dbReference type="InterPro" id="IPR032474">
    <property type="entry name" value="Argonaute_N"/>
</dbReference>
<accession>A0ABC9FXC6</accession>
<proteinExistence type="inferred from homology"/>
<feature type="compositionally biased region" description="Basic and acidic residues" evidence="3">
    <location>
        <begin position="50"/>
        <end position="64"/>
    </location>
</feature>
<dbReference type="InterPro" id="IPR045246">
    <property type="entry name" value="Piwi_ago-like"/>
</dbReference>
<dbReference type="SMART" id="SM00950">
    <property type="entry name" value="Piwi"/>
    <property type="match status" value="1"/>
</dbReference>
<evidence type="ECO:0000259" key="5">
    <source>
        <dbReference type="PROSITE" id="PS50822"/>
    </source>
</evidence>
<dbReference type="Pfam" id="PF02171">
    <property type="entry name" value="Piwi"/>
    <property type="match status" value="1"/>
</dbReference>